<evidence type="ECO:0000256" key="1">
    <source>
        <dbReference type="SAM" id="MobiDB-lite"/>
    </source>
</evidence>
<evidence type="ECO:0000313" key="2">
    <source>
        <dbReference type="EMBL" id="KFD54515.1"/>
    </source>
</evidence>
<accession>A0A085MBB9</accession>
<dbReference type="EMBL" id="KL363207">
    <property type="protein sequence ID" value="KFD54515.1"/>
    <property type="molecule type" value="Genomic_DNA"/>
</dbReference>
<sequence length="80" mass="8908">MSASSGQDRAVDPLSMPDWPPLNHMKEPTDSPSFGIFMRHVHLSTSSLCLVFPSTYTPSDIVCLINGYLDVSERVRGKQR</sequence>
<reference evidence="2 3" key="1">
    <citation type="journal article" date="2014" name="Nat. Genet.">
        <title>Genome and transcriptome of the porcine whipworm Trichuris suis.</title>
        <authorList>
            <person name="Jex A.R."/>
            <person name="Nejsum P."/>
            <person name="Schwarz E.M."/>
            <person name="Hu L."/>
            <person name="Young N.D."/>
            <person name="Hall R.S."/>
            <person name="Korhonen P.K."/>
            <person name="Liao S."/>
            <person name="Thamsborg S."/>
            <person name="Xia J."/>
            <person name="Xu P."/>
            <person name="Wang S."/>
            <person name="Scheerlinck J.P."/>
            <person name="Hofmann A."/>
            <person name="Sternberg P.W."/>
            <person name="Wang J."/>
            <person name="Gasser R.B."/>
        </authorList>
    </citation>
    <scope>NUCLEOTIDE SEQUENCE [LARGE SCALE GENOMIC DNA]</scope>
    <source>
        <strain evidence="2">DCEP-RM93M</strain>
    </source>
</reference>
<proteinExistence type="predicted"/>
<evidence type="ECO:0000313" key="3">
    <source>
        <dbReference type="Proteomes" id="UP000030764"/>
    </source>
</evidence>
<organism evidence="2 3">
    <name type="scientific">Trichuris suis</name>
    <name type="common">pig whipworm</name>
    <dbReference type="NCBI Taxonomy" id="68888"/>
    <lineage>
        <taxon>Eukaryota</taxon>
        <taxon>Metazoa</taxon>
        <taxon>Ecdysozoa</taxon>
        <taxon>Nematoda</taxon>
        <taxon>Enoplea</taxon>
        <taxon>Dorylaimia</taxon>
        <taxon>Trichinellida</taxon>
        <taxon>Trichuridae</taxon>
        <taxon>Trichuris</taxon>
    </lineage>
</organism>
<dbReference type="Proteomes" id="UP000030764">
    <property type="component" value="Unassembled WGS sequence"/>
</dbReference>
<keyword evidence="3" id="KW-1185">Reference proteome</keyword>
<name>A0A085MBB9_9BILA</name>
<gene>
    <name evidence="2" type="ORF">M513_04662</name>
</gene>
<dbReference type="AlphaFoldDB" id="A0A085MBB9"/>
<protein>
    <submittedName>
        <fullName evidence="2">Uncharacterized protein</fullName>
    </submittedName>
</protein>
<feature type="region of interest" description="Disordered" evidence="1">
    <location>
        <begin position="1"/>
        <end position="25"/>
    </location>
</feature>